<protein>
    <submittedName>
        <fullName evidence="3">Uncharacterized protein DUF4142</fullName>
    </submittedName>
</protein>
<comment type="caution">
    <text evidence="3">The sequence shown here is derived from an EMBL/GenBank/DDBJ whole genome shotgun (WGS) entry which is preliminary data.</text>
</comment>
<feature type="transmembrane region" description="Helical" evidence="1">
    <location>
        <begin position="291"/>
        <end position="311"/>
    </location>
</feature>
<gene>
    <name evidence="3" type="ORF">BDK92_5374</name>
</gene>
<organism evidence="3 4">
    <name type="scientific">Micromonospora pisi</name>
    <dbReference type="NCBI Taxonomy" id="589240"/>
    <lineage>
        <taxon>Bacteria</taxon>
        <taxon>Bacillati</taxon>
        <taxon>Actinomycetota</taxon>
        <taxon>Actinomycetes</taxon>
        <taxon>Micromonosporales</taxon>
        <taxon>Micromonosporaceae</taxon>
        <taxon>Micromonospora</taxon>
    </lineage>
</organism>
<dbReference type="Proteomes" id="UP000277671">
    <property type="component" value="Unassembled WGS sequence"/>
</dbReference>
<dbReference type="RefSeq" id="WP_246017256.1">
    <property type="nucleotide sequence ID" value="NZ_RBKT01000001.1"/>
</dbReference>
<keyword evidence="4" id="KW-1185">Reference proteome</keyword>
<keyword evidence="1" id="KW-0472">Membrane</keyword>
<sequence length="314" mass="31809">MSTALPRSLSGSKWPLALITGIAGALLGGVLGAPVAASAASLGGQPTQARPVRAAQPMPAYQPARAVPPAPAYGPVAAHPSGSPVSGDVPNPLAEMPAKASAAGPVGPADRDLLVKVKLAGLWEMPASDMAVAKGASTKVREVGGKIGPQHMTLDDLVNKAAAKLGVALPTEPTPEQKGWLAEMQRATGPQFDLVFVERLRAAHGKIFPAIGAVRAGTRNEVVRELAAQANAFVLTHITLLESTGLVDYERLPLPPAPAPAAAAAAVVGGTGSLLSGVDTRAATGGVNPTVVWLVLLAALIAGAYSMVRLIRPR</sequence>
<evidence type="ECO:0000256" key="1">
    <source>
        <dbReference type="SAM" id="Phobius"/>
    </source>
</evidence>
<dbReference type="InterPro" id="IPR025419">
    <property type="entry name" value="DUF4142"/>
</dbReference>
<keyword evidence="1" id="KW-0812">Transmembrane</keyword>
<accession>A0A495JPS2</accession>
<evidence type="ECO:0000313" key="3">
    <source>
        <dbReference type="EMBL" id="RKR90990.1"/>
    </source>
</evidence>
<name>A0A495JPS2_9ACTN</name>
<proteinExistence type="predicted"/>
<dbReference type="Pfam" id="PF13628">
    <property type="entry name" value="DUF4142"/>
    <property type="match status" value="1"/>
</dbReference>
<reference evidence="3 4" key="1">
    <citation type="submission" date="2018-10" db="EMBL/GenBank/DDBJ databases">
        <title>Sequencing the genomes of 1000 actinobacteria strains.</title>
        <authorList>
            <person name="Klenk H.-P."/>
        </authorList>
    </citation>
    <scope>NUCLEOTIDE SEQUENCE [LARGE SCALE GENOMIC DNA]</scope>
    <source>
        <strain evidence="3 4">DSM 45175</strain>
    </source>
</reference>
<dbReference type="EMBL" id="RBKT01000001">
    <property type="protein sequence ID" value="RKR90990.1"/>
    <property type="molecule type" value="Genomic_DNA"/>
</dbReference>
<keyword evidence="1" id="KW-1133">Transmembrane helix</keyword>
<evidence type="ECO:0000313" key="4">
    <source>
        <dbReference type="Proteomes" id="UP000277671"/>
    </source>
</evidence>
<feature type="domain" description="DUF4142" evidence="2">
    <location>
        <begin position="109"/>
        <end position="239"/>
    </location>
</feature>
<evidence type="ECO:0000259" key="2">
    <source>
        <dbReference type="Pfam" id="PF13628"/>
    </source>
</evidence>
<dbReference type="AlphaFoldDB" id="A0A495JPS2"/>